<organism evidence="2 3">
    <name type="scientific">Botryotinia convoluta</name>
    <dbReference type="NCBI Taxonomy" id="54673"/>
    <lineage>
        <taxon>Eukaryota</taxon>
        <taxon>Fungi</taxon>
        <taxon>Dikarya</taxon>
        <taxon>Ascomycota</taxon>
        <taxon>Pezizomycotina</taxon>
        <taxon>Leotiomycetes</taxon>
        <taxon>Helotiales</taxon>
        <taxon>Sclerotiniaceae</taxon>
        <taxon>Botryotinia</taxon>
    </lineage>
</organism>
<keyword evidence="1" id="KW-0732">Signal</keyword>
<keyword evidence="3" id="KW-1185">Reference proteome</keyword>
<evidence type="ECO:0000313" key="3">
    <source>
        <dbReference type="Proteomes" id="UP000297527"/>
    </source>
</evidence>
<reference evidence="2 3" key="1">
    <citation type="submission" date="2017-12" db="EMBL/GenBank/DDBJ databases">
        <title>Comparative genomics of Botrytis spp.</title>
        <authorList>
            <person name="Valero-Jimenez C.A."/>
            <person name="Tapia P."/>
            <person name="Veloso J."/>
            <person name="Silva-Moreno E."/>
            <person name="Staats M."/>
            <person name="Valdes J.H."/>
            <person name="Van Kan J.A.L."/>
        </authorList>
    </citation>
    <scope>NUCLEOTIDE SEQUENCE [LARGE SCALE GENOMIC DNA]</scope>
    <source>
        <strain evidence="2 3">MUCL11595</strain>
    </source>
</reference>
<dbReference type="EMBL" id="PQXN01000071">
    <property type="protein sequence ID" value="TGO56949.1"/>
    <property type="molecule type" value="Genomic_DNA"/>
</dbReference>
<comment type="caution">
    <text evidence="2">The sequence shown here is derived from an EMBL/GenBank/DDBJ whole genome shotgun (WGS) entry which is preliminary data.</text>
</comment>
<dbReference type="AlphaFoldDB" id="A0A4Z1I5Q1"/>
<protein>
    <submittedName>
        <fullName evidence="2">Uncharacterized protein</fullName>
    </submittedName>
</protein>
<evidence type="ECO:0000256" key="1">
    <source>
        <dbReference type="SAM" id="SignalP"/>
    </source>
</evidence>
<name>A0A4Z1I5Q1_9HELO</name>
<accession>A0A4Z1I5Q1</accession>
<proteinExistence type="predicted"/>
<feature type="chain" id="PRO_5021282501" evidence="1">
    <location>
        <begin position="26"/>
        <end position="69"/>
    </location>
</feature>
<dbReference type="Proteomes" id="UP000297527">
    <property type="component" value="Unassembled WGS sequence"/>
</dbReference>
<evidence type="ECO:0000313" key="2">
    <source>
        <dbReference type="EMBL" id="TGO56949.1"/>
    </source>
</evidence>
<feature type="signal peptide" evidence="1">
    <location>
        <begin position="1"/>
        <end position="25"/>
    </location>
</feature>
<gene>
    <name evidence="2" type="ORF">BCON_0071g00030</name>
</gene>
<sequence length="69" mass="7499">MDMTRRRIKNLILVLLSEFTHACSGSPMLDYHNCYYDGLVDQSLASGCSKALAQGGVHIAPSVAQDINT</sequence>